<accession>A0AAD9GJV1</accession>
<dbReference type="InterPro" id="IPR041816">
    <property type="entry name" value="Dbr1_N"/>
</dbReference>
<keyword evidence="7" id="KW-0479">Metal-binding</keyword>
<evidence type="ECO:0000256" key="5">
    <source>
        <dbReference type="ARBA" id="ARBA00006045"/>
    </source>
</evidence>
<dbReference type="GO" id="GO:0005634">
    <property type="term" value="C:nucleus"/>
    <property type="evidence" value="ECO:0007669"/>
    <property type="project" value="UniProtKB-SubCell"/>
</dbReference>
<evidence type="ECO:0000256" key="8">
    <source>
        <dbReference type="ARBA" id="ARBA00022801"/>
    </source>
</evidence>
<reference evidence="14" key="1">
    <citation type="journal article" date="2014" name="Nucleic Acids Res.">
        <title>The evolutionary dynamics of variant antigen genes in Babesia reveal a history of genomic innovation underlying host-parasite interaction.</title>
        <authorList>
            <person name="Jackson A.P."/>
            <person name="Otto T.D."/>
            <person name="Darby A."/>
            <person name="Ramaprasad A."/>
            <person name="Xia D."/>
            <person name="Echaide I.E."/>
            <person name="Farber M."/>
            <person name="Gahlot S."/>
            <person name="Gamble J."/>
            <person name="Gupta D."/>
            <person name="Gupta Y."/>
            <person name="Jackson L."/>
            <person name="Malandrin L."/>
            <person name="Malas T.B."/>
            <person name="Moussa E."/>
            <person name="Nair M."/>
            <person name="Reid A.J."/>
            <person name="Sanders M."/>
            <person name="Sharma J."/>
            <person name="Tracey A."/>
            <person name="Quail M.A."/>
            <person name="Weir W."/>
            <person name="Wastling J.M."/>
            <person name="Hall N."/>
            <person name="Willadsen P."/>
            <person name="Lingelbach K."/>
            <person name="Shiels B."/>
            <person name="Tait A."/>
            <person name="Berriman M."/>
            <person name="Allred D.R."/>
            <person name="Pain A."/>
        </authorList>
    </citation>
    <scope>NUCLEOTIDE SEQUENCE</scope>
    <source>
        <strain evidence="14">1802A</strain>
    </source>
</reference>
<evidence type="ECO:0000259" key="13">
    <source>
        <dbReference type="SMART" id="SM01124"/>
    </source>
</evidence>
<evidence type="ECO:0000313" key="14">
    <source>
        <dbReference type="EMBL" id="KAK1939797.1"/>
    </source>
</evidence>
<dbReference type="Pfam" id="PF05011">
    <property type="entry name" value="DBR1"/>
    <property type="match status" value="1"/>
</dbReference>
<dbReference type="SMART" id="SM01124">
    <property type="entry name" value="DBR1"/>
    <property type="match status" value="1"/>
</dbReference>
<keyword evidence="8" id="KW-0378">Hydrolase</keyword>
<comment type="cofactor">
    <cofactor evidence="2">
        <name>Zn(2+)</name>
        <dbReference type="ChEBI" id="CHEBI:29105"/>
    </cofactor>
</comment>
<proteinExistence type="inferred from homology"/>
<keyword evidence="11" id="KW-0464">Manganese</keyword>
<comment type="cofactor">
    <cofactor evidence="1">
        <name>Mn(2+)</name>
        <dbReference type="ChEBI" id="CHEBI:29035"/>
    </cofactor>
</comment>
<dbReference type="EMBL" id="JAHBMH010000007">
    <property type="protein sequence ID" value="KAK1939797.1"/>
    <property type="molecule type" value="Genomic_DNA"/>
</dbReference>
<dbReference type="InterPro" id="IPR007708">
    <property type="entry name" value="DBR1_C"/>
</dbReference>
<comment type="subcellular location">
    <subcellularLocation>
        <location evidence="4">Nucleus</location>
    </subcellularLocation>
</comment>
<evidence type="ECO:0000256" key="10">
    <source>
        <dbReference type="ARBA" id="ARBA00023004"/>
    </source>
</evidence>
<evidence type="ECO:0000256" key="3">
    <source>
        <dbReference type="ARBA" id="ARBA00001954"/>
    </source>
</evidence>
<evidence type="ECO:0000256" key="9">
    <source>
        <dbReference type="ARBA" id="ARBA00022833"/>
    </source>
</evidence>
<protein>
    <submittedName>
        <fullName evidence="14">Lariat-debranching enzyme</fullName>
    </submittedName>
</protein>
<dbReference type="Pfam" id="PF00149">
    <property type="entry name" value="Metallophos"/>
    <property type="match status" value="1"/>
</dbReference>
<keyword evidence="12" id="KW-0539">Nucleus</keyword>
<evidence type="ECO:0000256" key="11">
    <source>
        <dbReference type="ARBA" id="ARBA00023211"/>
    </source>
</evidence>
<evidence type="ECO:0000256" key="1">
    <source>
        <dbReference type="ARBA" id="ARBA00001936"/>
    </source>
</evidence>
<dbReference type="GO" id="GO:0046872">
    <property type="term" value="F:metal ion binding"/>
    <property type="evidence" value="ECO:0007669"/>
    <property type="project" value="UniProtKB-KW"/>
</dbReference>
<evidence type="ECO:0000256" key="4">
    <source>
        <dbReference type="ARBA" id="ARBA00004123"/>
    </source>
</evidence>
<comment type="cofactor">
    <cofactor evidence="3">
        <name>Fe(2+)</name>
        <dbReference type="ChEBI" id="CHEBI:29033"/>
    </cofactor>
</comment>
<keyword evidence="6" id="KW-0507">mRNA processing</keyword>
<evidence type="ECO:0000313" key="15">
    <source>
        <dbReference type="Proteomes" id="UP001195914"/>
    </source>
</evidence>
<keyword evidence="10" id="KW-0408">Iron</keyword>
<feature type="domain" description="Lariat debranching enzyme C-terminal" evidence="13">
    <location>
        <begin position="231"/>
        <end position="369"/>
    </location>
</feature>
<dbReference type="CDD" id="cd00844">
    <property type="entry name" value="MPP_Dbr1_N"/>
    <property type="match status" value="1"/>
</dbReference>
<sequence>MNVAIEGCCHGELDLIYRRIKEKEAKDNIKIDILLCCGDFQAIRDELDLEDLCCPPKYKRYNDFKDYYNGIKEAPLLTIFVGGNHEAPALLKELYFGGWIAKNIYYMGHSGIVNVNGLRIAGISGIYNFNNYTCGYFETQPYDRSTKRSAYHVREFDVKKLELVKEPVDIFISHDWPRGIEQIGNVKDLLRAKPGLRHDVERNRLGNPYTRDLLQKLKPRYWFAAHMHVKFDATVKHDTGETYFLALDKPVGQRHFIEFMNIEPVGRQKRKQEMPVELCYDVEWLAIVKANHQKMPLNAFPSSVSINLIEPERYHGKAVLDALQNEQCEQAFSGEGKLYKIKEPTDCCIKHPNRQREAFMKMLDLDNNAYFSPTSEPKLSVKFKA</sequence>
<keyword evidence="15" id="KW-1185">Reference proteome</keyword>
<reference evidence="14" key="2">
    <citation type="submission" date="2021-05" db="EMBL/GenBank/DDBJ databases">
        <authorList>
            <person name="Pain A."/>
        </authorList>
    </citation>
    <scope>NUCLEOTIDE SEQUENCE</scope>
    <source>
        <strain evidence="14">1802A</strain>
    </source>
</reference>
<dbReference type="Proteomes" id="UP001195914">
    <property type="component" value="Unassembled WGS sequence"/>
</dbReference>
<evidence type="ECO:0000256" key="6">
    <source>
        <dbReference type="ARBA" id="ARBA00022664"/>
    </source>
</evidence>
<name>A0AAD9GJV1_BABDI</name>
<dbReference type="InterPro" id="IPR004843">
    <property type="entry name" value="Calcineurin-like_PHP"/>
</dbReference>
<dbReference type="GO" id="GO:0008419">
    <property type="term" value="F:RNA lariat debranching enzyme activity"/>
    <property type="evidence" value="ECO:0007669"/>
    <property type="project" value="UniProtKB-ARBA"/>
</dbReference>
<evidence type="ECO:0000256" key="7">
    <source>
        <dbReference type="ARBA" id="ARBA00022723"/>
    </source>
</evidence>
<keyword evidence="9" id="KW-0862">Zinc</keyword>
<gene>
    <name evidence="14" type="ORF">X943_003409</name>
</gene>
<dbReference type="GO" id="GO:0000398">
    <property type="term" value="P:mRNA splicing, via spliceosome"/>
    <property type="evidence" value="ECO:0007669"/>
    <property type="project" value="TreeGrafter"/>
</dbReference>
<evidence type="ECO:0000256" key="12">
    <source>
        <dbReference type="ARBA" id="ARBA00023242"/>
    </source>
</evidence>
<comment type="caution">
    <text evidence="14">The sequence shown here is derived from an EMBL/GenBank/DDBJ whole genome shotgun (WGS) entry which is preliminary data.</text>
</comment>
<evidence type="ECO:0000256" key="2">
    <source>
        <dbReference type="ARBA" id="ARBA00001947"/>
    </source>
</evidence>
<comment type="similarity">
    <text evidence="5">Belongs to the lariat debranching enzyme family.</text>
</comment>
<dbReference type="FunFam" id="3.60.21.10:FF:000035">
    <property type="entry name" value="Lariat debranching enzyme"/>
    <property type="match status" value="1"/>
</dbReference>
<organism evidence="14 15">
    <name type="scientific">Babesia divergens</name>
    <dbReference type="NCBI Taxonomy" id="32595"/>
    <lineage>
        <taxon>Eukaryota</taxon>
        <taxon>Sar</taxon>
        <taxon>Alveolata</taxon>
        <taxon>Apicomplexa</taxon>
        <taxon>Aconoidasida</taxon>
        <taxon>Piroplasmida</taxon>
        <taxon>Babesiidae</taxon>
        <taxon>Babesia</taxon>
    </lineage>
</organism>
<dbReference type="AlphaFoldDB" id="A0AAD9GJV1"/>
<dbReference type="Gene3D" id="3.60.21.10">
    <property type="match status" value="1"/>
</dbReference>
<dbReference type="PANTHER" id="PTHR12849:SF0">
    <property type="entry name" value="LARIAT DEBRANCHING ENZYME"/>
    <property type="match status" value="1"/>
</dbReference>
<dbReference type="PANTHER" id="PTHR12849">
    <property type="entry name" value="RNA LARIAT DEBRANCHING ENZYME"/>
    <property type="match status" value="1"/>
</dbReference>
<dbReference type="InterPro" id="IPR029052">
    <property type="entry name" value="Metallo-depent_PP-like"/>
</dbReference>
<dbReference type="SUPFAM" id="SSF56300">
    <property type="entry name" value="Metallo-dependent phosphatases"/>
    <property type="match status" value="1"/>
</dbReference>